<keyword evidence="2 5" id="KW-0812">Transmembrane</keyword>
<dbReference type="Gene3D" id="3.30.750.24">
    <property type="entry name" value="STAS domain"/>
    <property type="match status" value="1"/>
</dbReference>
<name>A0A414J643_9FIRM</name>
<evidence type="ECO:0000256" key="2">
    <source>
        <dbReference type="ARBA" id="ARBA00022692"/>
    </source>
</evidence>
<dbReference type="CDD" id="cd07042">
    <property type="entry name" value="STAS_SulP_like_sulfate_transporter"/>
    <property type="match status" value="1"/>
</dbReference>
<dbReference type="GO" id="GO:0055085">
    <property type="term" value="P:transmembrane transport"/>
    <property type="evidence" value="ECO:0007669"/>
    <property type="project" value="InterPro"/>
</dbReference>
<dbReference type="EMBL" id="QSKF01000006">
    <property type="protein sequence ID" value="RHE39856.1"/>
    <property type="molecule type" value="Genomic_DNA"/>
</dbReference>
<feature type="transmembrane region" description="Helical" evidence="5">
    <location>
        <begin position="255"/>
        <end position="274"/>
    </location>
</feature>
<sequence>MNLRLFPTLKNYNLRNLPGDIFSGIIIAAVSIPISMGYAQISGIPAIYGLYGSVFPILFFALFSTSKQFIFGVDAAPAAIVGSALASLGIAAESPDALACVPVIAFFAGLWLLIFYFLHADRIVDFISTPVMGGFISGISLTIILMQIPKLMGRDAGSGELPELLHYIFLAARSISLLSLAMGISALILIRIGKKIFPKVPMSIVIMILGVLSTTCFHVQNHGVVLLQAVEPGFPTFLIPKFGEVALTQTVGRGLMVAVVIMAETLLAENNFAFKNGYKLNDRQEILACAAGNISASFVGCCPVNGSISRTAMNEQYGGTSQVVSLTAGITMAVLLFGFTGFIGYLPVPVLTAIVISALMDVVEVHLAIRLYKVSRNEFYIFMAACISVLFLGTIYGVLIGIILSFVAVILKATAPPRSFRGIIPGKESYYDLGRNRHAYPIQHVIIYRFNENLFFANAKVFQEDLENSLKEDTKVVIVDASSINSIDITAADRIEAIASNMKRRGIQFYITEHSSSLNEQMRTLGIGHLIKEGCVRRTILAALNDAGIHRPYNLEIPESEKKLAELRSHSHLPAEEEDTLEEFAWAFGKETVQELEQATHTIIEHLHQMPDIERLSDEGIKEHFESWHTLGALDEDEILHRIELHIDELPEEMHKEHRHIVELIEKRRTRIREKVLEEHPELAARLEQNRIRLEKRLEKQNPEALRKWREWKKRE</sequence>
<evidence type="ECO:0000256" key="3">
    <source>
        <dbReference type="ARBA" id="ARBA00022989"/>
    </source>
</evidence>
<feature type="transmembrane region" description="Helical" evidence="5">
    <location>
        <begin position="202"/>
        <end position="220"/>
    </location>
</feature>
<feature type="transmembrane region" description="Helical" evidence="5">
    <location>
        <begin position="97"/>
        <end position="118"/>
    </location>
</feature>
<feature type="transmembrane region" description="Helical" evidence="5">
    <location>
        <begin position="45"/>
        <end position="63"/>
    </location>
</feature>
<dbReference type="InterPro" id="IPR002645">
    <property type="entry name" value="STAS_dom"/>
</dbReference>
<feature type="transmembrane region" description="Helical" evidence="5">
    <location>
        <begin position="21"/>
        <end position="39"/>
    </location>
</feature>
<dbReference type="RefSeq" id="WP_015542338.1">
    <property type="nucleotide sequence ID" value="NZ_CABJFK010000006.1"/>
</dbReference>
<keyword evidence="4 5" id="KW-0472">Membrane</keyword>
<proteinExistence type="predicted"/>
<dbReference type="InterPro" id="IPR036513">
    <property type="entry name" value="STAS_dom_sf"/>
</dbReference>
<evidence type="ECO:0000313" key="7">
    <source>
        <dbReference type="Proteomes" id="UP000283745"/>
    </source>
</evidence>
<dbReference type="GO" id="GO:0016020">
    <property type="term" value="C:membrane"/>
    <property type="evidence" value="ECO:0007669"/>
    <property type="project" value="UniProtKB-SubCell"/>
</dbReference>
<dbReference type="InterPro" id="IPR001902">
    <property type="entry name" value="SLC26A/SulP_fam"/>
</dbReference>
<feature type="transmembrane region" description="Helical" evidence="5">
    <location>
        <begin position="130"/>
        <end position="148"/>
    </location>
</feature>
<evidence type="ECO:0000256" key="4">
    <source>
        <dbReference type="ARBA" id="ARBA00023136"/>
    </source>
</evidence>
<evidence type="ECO:0000313" key="6">
    <source>
        <dbReference type="EMBL" id="RHE39856.1"/>
    </source>
</evidence>
<dbReference type="PANTHER" id="PTHR11814">
    <property type="entry name" value="SULFATE TRANSPORTER"/>
    <property type="match status" value="1"/>
</dbReference>
<accession>A0A414J643</accession>
<organism evidence="6 7">
    <name type="scientific">Blautia obeum</name>
    <dbReference type="NCBI Taxonomy" id="40520"/>
    <lineage>
        <taxon>Bacteria</taxon>
        <taxon>Bacillati</taxon>
        <taxon>Bacillota</taxon>
        <taxon>Clostridia</taxon>
        <taxon>Lachnospirales</taxon>
        <taxon>Lachnospiraceae</taxon>
        <taxon>Blautia</taxon>
    </lineage>
</organism>
<keyword evidence="3 5" id="KW-1133">Transmembrane helix</keyword>
<dbReference type="Proteomes" id="UP000283745">
    <property type="component" value="Unassembled WGS sequence"/>
</dbReference>
<feature type="transmembrane region" description="Helical" evidence="5">
    <location>
        <begin position="379"/>
        <end position="411"/>
    </location>
</feature>
<dbReference type="SUPFAM" id="SSF52091">
    <property type="entry name" value="SpoIIaa-like"/>
    <property type="match status" value="1"/>
</dbReference>
<comment type="subcellular location">
    <subcellularLocation>
        <location evidence="1">Membrane</location>
        <topology evidence="1">Multi-pass membrane protein</topology>
    </subcellularLocation>
</comment>
<feature type="transmembrane region" description="Helical" evidence="5">
    <location>
        <begin position="168"/>
        <end position="190"/>
    </location>
</feature>
<dbReference type="InterPro" id="IPR011547">
    <property type="entry name" value="SLC26A/SulP_dom"/>
</dbReference>
<dbReference type="AlphaFoldDB" id="A0A414J643"/>
<feature type="transmembrane region" description="Helical" evidence="5">
    <location>
        <begin position="70"/>
        <end position="91"/>
    </location>
</feature>
<evidence type="ECO:0000256" key="5">
    <source>
        <dbReference type="SAM" id="Phobius"/>
    </source>
</evidence>
<dbReference type="Pfam" id="PF01740">
    <property type="entry name" value="STAS"/>
    <property type="match status" value="1"/>
</dbReference>
<comment type="caution">
    <text evidence="6">The sequence shown here is derived from an EMBL/GenBank/DDBJ whole genome shotgun (WGS) entry which is preliminary data.</text>
</comment>
<evidence type="ECO:0000256" key="1">
    <source>
        <dbReference type="ARBA" id="ARBA00004141"/>
    </source>
</evidence>
<gene>
    <name evidence="6" type="ORF">DW740_08800</name>
</gene>
<feature type="transmembrane region" description="Helical" evidence="5">
    <location>
        <begin position="323"/>
        <end position="345"/>
    </location>
</feature>
<dbReference type="Pfam" id="PF00916">
    <property type="entry name" value="Sulfate_transp"/>
    <property type="match status" value="1"/>
</dbReference>
<feature type="transmembrane region" description="Helical" evidence="5">
    <location>
        <begin position="351"/>
        <end position="372"/>
    </location>
</feature>
<dbReference type="PROSITE" id="PS50801">
    <property type="entry name" value="STAS"/>
    <property type="match status" value="1"/>
</dbReference>
<reference evidence="6 7" key="1">
    <citation type="submission" date="2018-08" db="EMBL/GenBank/DDBJ databases">
        <title>A genome reference for cultivated species of the human gut microbiota.</title>
        <authorList>
            <person name="Zou Y."/>
            <person name="Xue W."/>
            <person name="Luo G."/>
        </authorList>
    </citation>
    <scope>NUCLEOTIDE SEQUENCE [LARGE SCALE GENOMIC DNA]</scope>
    <source>
        <strain evidence="6 7">AM28-23</strain>
    </source>
</reference>
<protein>
    <submittedName>
        <fullName evidence="6">SulP family inorganic anion transporter</fullName>
    </submittedName>
</protein>